<accession>A0A6N8G0Q1</accession>
<organism evidence="2 3">
    <name type="scientific">Gloeocapsopsis dulcis AAB1 = 1H9</name>
    <dbReference type="NCBI Taxonomy" id="1433147"/>
    <lineage>
        <taxon>Bacteria</taxon>
        <taxon>Bacillati</taxon>
        <taxon>Cyanobacteriota</taxon>
        <taxon>Cyanophyceae</taxon>
        <taxon>Oscillatoriophycideae</taxon>
        <taxon>Chroococcales</taxon>
        <taxon>Chroococcaceae</taxon>
        <taxon>Gloeocapsopsis</taxon>
        <taxon>Gloeocapsopsis dulcis</taxon>
    </lineage>
</organism>
<evidence type="ECO:0008006" key="4">
    <source>
        <dbReference type="Google" id="ProtNLM"/>
    </source>
</evidence>
<keyword evidence="1" id="KW-0472">Membrane</keyword>
<feature type="transmembrane region" description="Helical" evidence="1">
    <location>
        <begin position="9"/>
        <end position="27"/>
    </location>
</feature>
<dbReference type="RefSeq" id="WP_105222427.1">
    <property type="nucleotide sequence ID" value="NZ_CAWPEY010000053.1"/>
</dbReference>
<reference evidence="2 3" key="1">
    <citation type="journal article" date="2019" name="Front. Microbiol.">
        <title>Genomic Features for Desiccation Tolerance and Sugar Biosynthesis in the Extremophile Gloeocapsopsis sp. UTEX B3054.</title>
        <authorList>
            <person name="Urrejola C."/>
            <person name="Alcorta J."/>
            <person name="Salas L."/>
            <person name="Vasquez M."/>
            <person name="Polz M.F."/>
            <person name="Vicuna R."/>
            <person name="Diez B."/>
        </authorList>
    </citation>
    <scope>NUCLEOTIDE SEQUENCE [LARGE SCALE GENOMIC DNA]</scope>
    <source>
        <strain evidence="2 3">1H9</strain>
    </source>
</reference>
<dbReference type="AlphaFoldDB" id="A0A6N8G0Q1"/>
<comment type="caution">
    <text evidence="2">The sequence shown here is derived from an EMBL/GenBank/DDBJ whole genome shotgun (WGS) entry which is preliminary data.</text>
</comment>
<feature type="transmembrane region" description="Helical" evidence="1">
    <location>
        <begin position="79"/>
        <end position="97"/>
    </location>
</feature>
<sequence length="132" mass="15610">MTLVRKEPYFTFWVVCLFFLVSLIGILNHEMWLDELQAWLIAKDSTSLVDLFHNLRYEGHSGLWHINLYLISRFTQNPTAMQFFHLSIATASVYIFVRFAPFTRLQKILFSFGYFPFTSTTLLAETMALDYY</sequence>
<keyword evidence="3" id="KW-1185">Reference proteome</keyword>
<name>A0A6N8G0Q1_9CHRO</name>
<evidence type="ECO:0000313" key="3">
    <source>
        <dbReference type="Proteomes" id="UP000441797"/>
    </source>
</evidence>
<evidence type="ECO:0000313" key="2">
    <source>
        <dbReference type="EMBL" id="MUL38781.1"/>
    </source>
</evidence>
<dbReference type="Proteomes" id="UP000441797">
    <property type="component" value="Unassembled WGS sequence"/>
</dbReference>
<dbReference type="EMBL" id="NAPY01000048">
    <property type="protein sequence ID" value="MUL38781.1"/>
    <property type="molecule type" value="Genomic_DNA"/>
</dbReference>
<proteinExistence type="predicted"/>
<keyword evidence="1" id="KW-0812">Transmembrane</keyword>
<evidence type="ECO:0000256" key="1">
    <source>
        <dbReference type="SAM" id="Phobius"/>
    </source>
</evidence>
<dbReference type="OrthoDB" id="8895194at2"/>
<keyword evidence="1" id="KW-1133">Transmembrane helix</keyword>
<protein>
    <recommendedName>
        <fullName evidence="4">Glycosyltransferase RgtA/B/C/D-like domain-containing protein</fullName>
    </recommendedName>
</protein>
<feature type="transmembrane region" description="Helical" evidence="1">
    <location>
        <begin position="109"/>
        <end position="129"/>
    </location>
</feature>
<gene>
    <name evidence="2" type="ORF">BWI75_21260</name>
</gene>